<name>A0A919Q5B3_9MICO</name>
<dbReference type="Proteomes" id="UP000652354">
    <property type="component" value="Unassembled WGS sequence"/>
</dbReference>
<dbReference type="CDD" id="cd04301">
    <property type="entry name" value="NAT_SF"/>
    <property type="match status" value="1"/>
</dbReference>
<dbReference type="Gene3D" id="3.40.630.30">
    <property type="match status" value="1"/>
</dbReference>
<evidence type="ECO:0000313" key="6">
    <source>
        <dbReference type="EMBL" id="GIG54788.1"/>
    </source>
</evidence>
<dbReference type="EMBL" id="BONR01000003">
    <property type="protein sequence ID" value="GIG54788.1"/>
    <property type="molecule type" value="Genomic_DNA"/>
</dbReference>
<sequence>MTESASAVPEAPVIRDLEEAELPWVVQQEREIFGAAAWSPELVREDFLMGASRWRGVELEGELEGYAVYGFDGDAFSLMNVAIRADARGRGLGHAVLTDFLEEARRLEAPEAWLEVAVTNSAALALYRSHGFEDVRVRRKYYQPEGVDALVMRRRLR</sequence>
<evidence type="ECO:0000256" key="4">
    <source>
        <dbReference type="ARBA" id="ARBA00023315"/>
    </source>
</evidence>
<dbReference type="NCBIfam" id="TIGR01575">
    <property type="entry name" value="rimI"/>
    <property type="match status" value="1"/>
</dbReference>
<dbReference type="PANTHER" id="PTHR43420:SF12">
    <property type="entry name" value="N-ACETYLTRANSFERASE DOMAIN-CONTAINING PROTEIN"/>
    <property type="match status" value="1"/>
</dbReference>
<evidence type="ECO:0000256" key="3">
    <source>
        <dbReference type="ARBA" id="ARBA00022679"/>
    </source>
</evidence>
<dbReference type="SUPFAM" id="SSF55729">
    <property type="entry name" value="Acyl-CoA N-acyltransferases (Nat)"/>
    <property type="match status" value="1"/>
</dbReference>
<evidence type="ECO:0000256" key="2">
    <source>
        <dbReference type="ARBA" id="ARBA00022490"/>
    </source>
</evidence>
<keyword evidence="7" id="KW-1185">Reference proteome</keyword>
<dbReference type="PROSITE" id="PS51186">
    <property type="entry name" value="GNAT"/>
    <property type="match status" value="1"/>
</dbReference>
<proteinExistence type="inferred from homology"/>
<dbReference type="GO" id="GO:0008080">
    <property type="term" value="F:N-acetyltransferase activity"/>
    <property type="evidence" value="ECO:0007669"/>
    <property type="project" value="InterPro"/>
</dbReference>
<keyword evidence="3" id="KW-0808">Transferase</keyword>
<dbReference type="PANTHER" id="PTHR43420">
    <property type="entry name" value="ACETYLTRANSFERASE"/>
    <property type="match status" value="1"/>
</dbReference>
<reference evidence="6" key="1">
    <citation type="submission" date="2021-01" db="EMBL/GenBank/DDBJ databases">
        <title>Whole genome shotgun sequence of Demequina activiva NBRC 110675.</title>
        <authorList>
            <person name="Komaki H."/>
            <person name="Tamura T."/>
        </authorList>
    </citation>
    <scope>NUCLEOTIDE SEQUENCE</scope>
    <source>
        <strain evidence="6">NBRC 110675</strain>
    </source>
</reference>
<keyword evidence="4" id="KW-0012">Acyltransferase</keyword>
<accession>A0A919Q5B3</accession>
<protein>
    <submittedName>
        <fullName evidence="6">Ribosomal-protein-alanine acetyltransferase</fullName>
    </submittedName>
</protein>
<dbReference type="AlphaFoldDB" id="A0A919Q5B3"/>
<comment type="caution">
    <text evidence="6">The sequence shown here is derived from an EMBL/GenBank/DDBJ whole genome shotgun (WGS) entry which is preliminary data.</text>
</comment>
<evidence type="ECO:0000259" key="5">
    <source>
        <dbReference type="PROSITE" id="PS51186"/>
    </source>
</evidence>
<dbReference type="InterPro" id="IPR006464">
    <property type="entry name" value="AcTrfase_RimI/Ard1"/>
</dbReference>
<dbReference type="InterPro" id="IPR000182">
    <property type="entry name" value="GNAT_dom"/>
</dbReference>
<keyword evidence="2" id="KW-0963">Cytoplasm</keyword>
<organism evidence="6 7">
    <name type="scientific">Demequina activiva</name>
    <dbReference type="NCBI Taxonomy" id="1582364"/>
    <lineage>
        <taxon>Bacteria</taxon>
        <taxon>Bacillati</taxon>
        <taxon>Actinomycetota</taxon>
        <taxon>Actinomycetes</taxon>
        <taxon>Micrococcales</taxon>
        <taxon>Demequinaceae</taxon>
        <taxon>Demequina</taxon>
    </lineage>
</organism>
<gene>
    <name evidence="6" type="ORF">Dac01nite_15400</name>
</gene>
<feature type="domain" description="N-acetyltransferase" evidence="5">
    <location>
        <begin position="12"/>
        <end position="157"/>
    </location>
</feature>
<evidence type="ECO:0000256" key="1">
    <source>
        <dbReference type="ARBA" id="ARBA00005395"/>
    </source>
</evidence>
<comment type="similarity">
    <text evidence="1">Belongs to the acetyltransferase family. RimI subfamily.</text>
</comment>
<evidence type="ECO:0000313" key="7">
    <source>
        <dbReference type="Proteomes" id="UP000652354"/>
    </source>
</evidence>
<dbReference type="RefSeq" id="WP_203655463.1">
    <property type="nucleotide sequence ID" value="NZ_BONR01000003.1"/>
</dbReference>
<dbReference type="Pfam" id="PF00583">
    <property type="entry name" value="Acetyltransf_1"/>
    <property type="match status" value="1"/>
</dbReference>
<dbReference type="InterPro" id="IPR016181">
    <property type="entry name" value="Acyl_CoA_acyltransferase"/>
</dbReference>
<dbReference type="InterPro" id="IPR050680">
    <property type="entry name" value="YpeA/RimI_acetyltransf"/>
</dbReference>